<dbReference type="InterPro" id="IPR053070">
    <property type="entry name" value="RING-type_E3_ubiquitin-ligase"/>
</dbReference>
<reference evidence="4 5" key="1">
    <citation type="journal article" date="2019" name="Genome Biol. Evol.">
        <title>Insights into the evolution of the New World diploid cottons (Gossypium, subgenus Houzingenia) based on genome sequencing.</title>
        <authorList>
            <person name="Grover C.E."/>
            <person name="Arick M.A. 2nd"/>
            <person name="Thrash A."/>
            <person name="Conover J.L."/>
            <person name="Sanders W.S."/>
            <person name="Peterson D.G."/>
            <person name="Frelichowski J.E."/>
            <person name="Scheffler J.A."/>
            <person name="Scheffler B.E."/>
            <person name="Wendel J.F."/>
        </authorList>
    </citation>
    <scope>NUCLEOTIDE SEQUENCE [LARGE SCALE GENOMIC DNA]</scope>
    <source>
        <strain evidence="4">0</strain>
        <tissue evidence="4">Leaf</tissue>
    </source>
</reference>
<dbReference type="InterPro" id="IPR001841">
    <property type="entry name" value="Znf_RING"/>
</dbReference>
<feature type="domain" description="RING-type" evidence="3">
    <location>
        <begin position="4"/>
        <end position="27"/>
    </location>
</feature>
<feature type="compositionally biased region" description="Polar residues" evidence="2">
    <location>
        <begin position="53"/>
        <end position="62"/>
    </location>
</feature>
<keyword evidence="1" id="KW-0479">Metal-binding</keyword>
<dbReference type="EMBL" id="JABFAD010000004">
    <property type="protein sequence ID" value="MBA0795424.1"/>
    <property type="molecule type" value="Genomic_DNA"/>
</dbReference>
<dbReference type="SUPFAM" id="SSF57850">
    <property type="entry name" value="RING/U-box"/>
    <property type="match status" value="1"/>
</dbReference>
<dbReference type="UniPathway" id="UPA00143"/>
<dbReference type="Proteomes" id="UP000593560">
    <property type="component" value="Unassembled WGS sequence"/>
</dbReference>
<protein>
    <recommendedName>
        <fullName evidence="3">RING-type domain-containing protein</fullName>
    </recommendedName>
</protein>
<accession>A0A7J9GE56</accession>
<dbReference type="PANTHER" id="PTHR47035:SF4">
    <property type="entry name" value="OS02G0676500 PROTEIN"/>
    <property type="match status" value="1"/>
</dbReference>
<dbReference type="AlphaFoldDB" id="A0A7J9GE56"/>
<keyword evidence="1" id="KW-0863">Zinc-finger</keyword>
<organism evidence="4 5">
    <name type="scientific">Gossypium harknessii</name>
    <dbReference type="NCBI Taxonomy" id="34285"/>
    <lineage>
        <taxon>Eukaryota</taxon>
        <taxon>Viridiplantae</taxon>
        <taxon>Streptophyta</taxon>
        <taxon>Embryophyta</taxon>
        <taxon>Tracheophyta</taxon>
        <taxon>Spermatophyta</taxon>
        <taxon>Magnoliopsida</taxon>
        <taxon>eudicotyledons</taxon>
        <taxon>Gunneridae</taxon>
        <taxon>Pentapetalae</taxon>
        <taxon>rosids</taxon>
        <taxon>malvids</taxon>
        <taxon>Malvales</taxon>
        <taxon>Malvaceae</taxon>
        <taxon>Malvoideae</taxon>
        <taxon>Gossypium</taxon>
    </lineage>
</organism>
<dbReference type="Pfam" id="PF13639">
    <property type="entry name" value="zf-RING_2"/>
    <property type="match status" value="1"/>
</dbReference>
<sequence length="89" mass="10123">MPKCAHNFHLSCIDVWLRKHSTCPVCRAPLLDSLEFDTGQSGTIDEQSKNDQNRPNVGTRSVDSSRRCRDEVNGTLHYHDVFSYLVAVF</sequence>
<dbReference type="GO" id="GO:0016567">
    <property type="term" value="P:protein ubiquitination"/>
    <property type="evidence" value="ECO:0007669"/>
    <property type="project" value="UniProtKB-UniPathway"/>
</dbReference>
<keyword evidence="1" id="KW-0862">Zinc</keyword>
<feature type="region of interest" description="Disordered" evidence="2">
    <location>
        <begin position="40"/>
        <end position="66"/>
    </location>
</feature>
<evidence type="ECO:0000259" key="3">
    <source>
        <dbReference type="PROSITE" id="PS50089"/>
    </source>
</evidence>
<evidence type="ECO:0000256" key="2">
    <source>
        <dbReference type="SAM" id="MobiDB-lite"/>
    </source>
</evidence>
<dbReference type="Gene3D" id="3.30.40.10">
    <property type="entry name" value="Zinc/RING finger domain, C3HC4 (zinc finger)"/>
    <property type="match status" value="1"/>
</dbReference>
<dbReference type="GO" id="GO:0008270">
    <property type="term" value="F:zinc ion binding"/>
    <property type="evidence" value="ECO:0007669"/>
    <property type="project" value="UniProtKB-KW"/>
</dbReference>
<dbReference type="InterPro" id="IPR013083">
    <property type="entry name" value="Znf_RING/FYVE/PHD"/>
</dbReference>
<evidence type="ECO:0000313" key="4">
    <source>
        <dbReference type="EMBL" id="MBA0795424.1"/>
    </source>
</evidence>
<name>A0A7J9GE56_9ROSI</name>
<evidence type="ECO:0000313" key="5">
    <source>
        <dbReference type="Proteomes" id="UP000593560"/>
    </source>
</evidence>
<keyword evidence="5" id="KW-1185">Reference proteome</keyword>
<dbReference type="OrthoDB" id="8062037at2759"/>
<proteinExistence type="predicted"/>
<evidence type="ECO:0000256" key="1">
    <source>
        <dbReference type="PROSITE-ProRule" id="PRU00175"/>
    </source>
</evidence>
<gene>
    <name evidence="4" type="ORF">Gohar_006288</name>
</gene>
<dbReference type="PANTHER" id="PTHR47035">
    <property type="entry name" value="OS11G0150450 PROTEIN"/>
    <property type="match status" value="1"/>
</dbReference>
<dbReference type="PROSITE" id="PS50089">
    <property type="entry name" value="ZF_RING_2"/>
    <property type="match status" value="1"/>
</dbReference>
<comment type="caution">
    <text evidence="4">The sequence shown here is derived from an EMBL/GenBank/DDBJ whole genome shotgun (WGS) entry which is preliminary data.</text>
</comment>